<evidence type="ECO:0000256" key="1">
    <source>
        <dbReference type="PIRNR" id="PIRNR011716"/>
    </source>
</evidence>
<comment type="similarity">
    <text evidence="1">Belongs to the peptidase S64 family.</text>
</comment>
<dbReference type="PIRSF" id="PIRSF011716">
    <property type="entry name" value="Peptidase_S64_Ssy5"/>
    <property type="match status" value="1"/>
</dbReference>
<protein>
    <recommendedName>
        <fullName evidence="1">SPS-sensor serine protease component SSY5</fullName>
    </recommendedName>
    <alternativeName>
        <fullName evidence="1">Endoprotease SSY5</fullName>
    </alternativeName>
</protein>
<evidence type="ECO:0000313" key="4">
    <source>
        <dbReference type="Proteomes" id="UP000236544"/>
    </source>
</evidence>
<feature type="compositionally biased region" description="Low complexity" evidence="2">
    <location>
        <begin position="52"/>
        <end position="83"/>
    </location>
</feature>
<dbReference type="OrthoDB" id="4096087at2759"/>
<dbReference type="InterPro" id="IPR012985">
    <property type="entry name" value="Peptidase_S64_Ssy5"/>
</dbReference>
<dbReference type="InterPro" id="IPR009003">
    <property type="entry name" value="Peptidase_S1_PA"/>
</dbReference>
<feature type="compositionally biased region" description="Basic and acidic residues" evidence="2">
    <location>
        <begin position="11"/>
        <end position="20"/>
    </location>
</feature>
<accession>A0A0P1KXA7</accession>
<proteinExistence type="inferred from homology"/>
<comment type="function">
    <text evidence="1">Protease component of the SPS-sensor system, which regulates the expression of several amino acid-metabolizing enzymes and amino acid- and peptide-permeases in response to extracellular amino acid levels by controlling the activity of two transcription factors, STP1 and STP2. Catalyzes the activation of these transcription factors, which are synthesized as latent cytoplasmic precursors, by proteolytic removal of an N-terminal inhibitory domain containing cytoplasmic retention motifs. SSY5 binds as an inactive protease complex to STP1. In response to extracellular amino acids and dependent on the other SPS-sensor components, the inhibitory propeptide is induced to dissociate, and thereby enables the catalytic domain to process STP1.</text>
</comment>
<dbReference type="Proteomes" id="UP000236544">
    <property type="component" value="Unassembled WGS sequence"/>
</dbReference>
<organism evidence="3 4">
    <name type="scientific">Lachancea quebecensis</name>
    <dbReference type="NCBI Taxonomy" id="1654605"/>
    <lineage>
        <taxon>Eukaryota</taxon>
        <taxon>Fungi</taxon>
        <taxon>Dikarya</taxon>
        <taxon>Ascomycota</taxon>
        <taxon>Saccharomycotina</taxon>
        <taxon>Saccharomycetes</taxon>
        <taxon>Saccharomycetales</taxon>
        <taxon>Saccharomycetaceae</taxon>
        <taxon>Lachancea</taxon>
    </lineage>
</organism>
<evidence type="ECO:0000313" key="3">
    <source>
        <dbReference type="EMBL" id="CUS24677.1"/>
    </source>
</evidence>
<dbReference type="AlphaFoldDB" id="A0A0P1KXA7"/>
<keyword evidence="1" id="KW-1003">Cell membrane</keyword>
<dbReference type="SUPFAM" id="SSF50494">
    <property type="entry name" value="Trypsin-like serine proteases"/>
    <property type="match status" value="1"/>
</dbReference>
<keyword evidence="1" id="KW-0472">Membrane</keyword>
<comment type="subcellular location">
    <subcellularLocation>
        <location evidence="1">Cell membrane</location>
        <topology evidence="1">Peripheral membrane protein</topology>
        <orientation evidence="1">Cytoplasmic side</orientation>
    </subcellularLocation>
</comment>
<dbReference type="Pfam" id="PF08192">
    <property type="entry name" value="Peptidase_S64"/>
    <property type="match status" value="1"/>
</dbReference>
<dbReference type="GO" id="GO:0005886">
    <property type="term" value="C:plasma membrane"/>
    <property type="evidence" value="ECO:0007669"/>
    <property type="project" value="UniProtKB-SubCell"/>
</dbReference>
<sequence length="679" mass="74219">MAKKLFGIGRKKSEPKDSKSGDVSPGSTASSSCVDDDIMDTTGSSKFDDSSSRISSSIQSSSIFSKGRLTHGTGASSTLTGGSQDKKSGDSSNVGKPLRVLDFGRGTSLNPVFEEEDSAGLNSTDENSGRLSKSSQRSGTSPNKEKATITAAQLDRELKQLDENLTGLMDDIHQNVTNISKAVIQAVEYFKDFLPDISSAKVPFRVSVSKSGYLRRITKVVLHFIDNLLVSDVFNNSRAIIIRRFITFLKKLNISTTEDNLENHVLPHARNYCIGADCELPNKGKLSLIIDKIATTDSACISDQEGAFIAPILRGISKGSAVLTVMFGLPDPQQEHYDMIKALYSLFPDVHFYCVKNYITPCAEVAMAPSLTPQPMESKTITNFHPPYRLLPDASSPPISMSLSSHENKKISGTLGGYIYPQIDEKNAALSQFSGSTFAITCAHVALAETQDYPHVSVPSTVLQNQYKKAIMDESQRYSKDSPERAAFEEELMRINQNLKWQDENKFGQVVWGERAVVNSKLSDFAIIKTNPKLNCTNFLGDDVATMAGPFLRFQNLYVKDKVLKLKPGSEVFKIGATTKYTSGQFSGSKLVYWADGKIQSSEFVVASPNPLFASGGDSGAWILTKLTGKLGLGVVGMLHSYDGEQRQFGLFSPIGDIFQRLNQVTGVTWDICRPLNAK</sequence>
<comment type="subunit">
    <text evidence="1">Component of the plasma membrane SPS (SSY1-PTR3-SSY5) amino acid sensor complex.</text>
</comment>
<evidence type="ECO:0000256" key="2">
    <source>
        <dbReference type="SAM" id="MobiDB-lite"/>
    </source>
</evidence>
<reference evidence="4" key="1">
    <citation type="submission" date="2015-10" db="EMBL/GenBank/DDBJ databases">
        <authorList>
            <person name="Devillers H."/>
        </authorList>
    </citation>
    <scope>NUCLEOTIDE SEQUENCE [LARGE SCALE GENOMIC DNA]</scope>
</reference>
<dbReference type="EMBL" id="LN890534">
    <property type="protein sequence ID" value="CUS24677.1"/>
    <property type="molecule type" value="Genomic_DNA"/>
</dbReference>
<feature type="compositionally biased region" description="Polar residues" evidence="2">
    <location>
        <begin position="120"/>
        <end position="142"/>
    </location>
</feature>
<feature type="region of interest" description="Disordered" evidence="2">
    <location>
        <begin position="1"/>
        <end position="148"/>
    </location>
</feature>
<keyword evidence="4" id="KW-1185">Reference proteome</keyword>
<gene>
    <name evidence="3" type="ORF">LAQU0_S18e01706g</name>
</gene>
<dbReference type="PROSITE" id="PS51257">
    <property type="entry name" value="PROKAR_LIPOPROTEIN"/>
    <property type="match status" value="1"/>
</dbReference>
<name>A0A0P1KXA7_9SACH</name>